<accession>A0A8K0A7B4</accession>
<dbReference type="InterPro" id="IPR011613">
    <property type="entry name" value="GH15-like"/>
</dbReference>
<dbReference type="SUPFAM" id="SSF48208">
    <property type="entry name" value="Six-hairpin glycosidases"/>
    <property type="match status" value="1"/>
</dbReference>
<dbReference type="PANTHER" id="PTHR10749:SF8">
    <property type="entry name" value="PHOSPHORYLASE B KINASE REGULATORY SUBUNIT BETA"/>
    <property type="match status" value="1"/>
</dbReference>
<feature type="domain" description="GH15-like" evidence="9">
    <location>
        <begin position="388"/>
        <end position="1351"/>
    </location>
</feature>
<evidence type="ECO:0000259" key="9">
    <source>
        <dbReference type="Pfam" id="PF00723"/>
    </source>
</evidence>
<dbReference type="PANTHER" id="PTHR10749">
    <property type="entry name" value="PHOSPHORYLASE B KINASE REGULATORY SUBUNIT"/>
    <property type="match status" value="1"/>
</dbReference>
<sequence>MTQFTPHNQHGPEPEVAGPVLEPLPEPVLEPLPEPVLEPLPEPVLEPLPEPVLEPLPGPVLEPLPEPVLEPLPEPVLEPLPEPVLEPLPGPVLEPLPEPVLEPVPEPVLEPLPEPMLEPLPEPVLEPLPEPVLEPLPEPVLEPLPGPVLEPLPEPVLEPLPEPVLEPLPEPVLEPLPEPVLEPLLGPVLEPLLGPVLEPLLGPVLEPLLGPVLEPLLGPVLEPVPVSELVPVPQLPPTPLQDLLPEVPPVLPLALSAVLLRPKLDLPGFPVLGLLAGNHEVLLTDSVGFALSVSSVPETSKNMSKINNQPRHQQDVSLVSGFTPTAHHSPCPLYPHSAVSSVPSVPLETWRKGPFTALTSKNQLLSNQSPTLGLFRLHTDGASPVSKVRDNIYCATAVWGLALAYRRIDDDRGRTHELEHCTVKCMRGILYCYMRQAEKVELFKQGQEARHCLHSEFHWQTGDALKTDNEAKHLQIDAPSLYLLYLAQMISSGLQIIYTTDEVSFVQNLVYYIERAYRLPDYGVWERGSKYNNGNCELHTSSIAMAKAALEAMNGFNLFGKQGASWSVIYVDIDAHNRNRVTVSTLLPRESSSKNTDAALLSVVSFPAFAVDDEALRYRTQDKVIRKLQGQYGFKRFLRDGYSTVLEDKKRKYYKPAEIKLFDGIECEWPVFYIYMIIDGVFRNKEDQVEKYCRMLQPLLQDKGELGVVIPKYYFVSEENVEAERKAPGTQKRVASDEGTNGKLFLWGQSLYLIACLLVEGLLSTKELDPIGKNLPPGERSSVNSRYSSFRSQSYVSDQSIQMVLIAESTSLQATLAMYGIQTQTPQQVEPIQIWPPGELVKVYEFLGVNKKLGLTGRPPRPIGSLGTSKIYRILGRTVLCYPLVFNLSDFYMSQDMSLLIDDIKDHLCIVRDSWCMDTVAKFGRNSVCARPTQCFYLKDYMIRSGHMSELLDMLAAFKRGEYAGVKIRLGNLQTLMSTACVEHLDFMLSEYIDIGLGSLEVKPLEEREDSNVLDRHTRKSSTGALHHEEEDVLLEVSNLYLIPAVMYRNVYIMRRRITGGEWSVPHPSCDGQECVYHEEEDVLLEVSGLYLIPAVMYRNVFIMRRRMFYWSCDVQECVYHEEEDVLLEVSGLYLIPAVMDRNVFIMRRRMFYWSCDGQECVHHEEEDVLLEVSGLYLIPAVMDRNVLPTDMSGSPTWEVIQHLQTCTSLKGQSLLLRVLLKREGPNFITDEGTIVDRLERLCRKAGDMKYWSVVRLTASLCGKLVDSLAPSITNVLVRGKQVTLGVFGHEEEVISNPLSPGEIKNIVYSKCMPHDEREAVLQQEMIIYIGNIISTTPELFDGILKIRAGWFIQAMKNELKASSAGNQQMRFGDDETCTLFRLQDIHGLSPSAIKQLLLTVLTQKREDWLHRRQLDGALGRTPKDFYDKVWQILERSPAGFTVSGFHLPQQPTLSDMTLSEMNFALLVERMLGRIAQPEYRQIMVEMLMVLSTILHRNPELEFQGCVELDKLVQESFQYFQQDQSQSHGQEKQDDMTAFFNTPAGVQHGTTSYLAKAAVNRLLQGNVNIDQNEPCTVS</sequence>
<evidence type="ECO:0000256" key="4">
    <source>
        <dbReference type="ARBA" id="ARBA00022600"/>
    </source>
</evidence>
<dbReference type="Pfam" id="PF19292">
    <property type="entry name" value="KPBB_C"/>
    <property type="match status" value="1"/>
</dbReference>
<evidence type="ECO:0000256" key="1">
    <source>
        <dbReference type="ARBA" id="ARBA00002837"/>
    </source>
</evidence>
<feature type="domain" description="Phosphorylase b kinase regulatory subunit alpha/beta C-terminal" evidence="10">
    <location>
        <begin position="1403"/>
        <end position="1544"/>
    </location>
</feature>
<dbReference type="InterPro" id="IPR012341">
    <property type="entry name" value="6hp_glycosidase-like_sf"/>
</dbReference>
<comment type="similarity">
    <text evidence="3 7">Belongs to the phosphorylase b kinase regulatory chain family.</text>
</comment>
<evidence type="ECO:0000313" key="11">
    <source>
        <dbReference type="EMBL" id="CAH1268761.1"/>
    </source>
</evidence>
<dbReference type="FunFam" id="1.50.10.10:FF:000065">
    <property type="entry name" value="Phosphorylase b kinase regulatory subunit"/>
    <property type="match status" value="1"/>
</dbReference>
<evidence type="ECO:0000259" key="10">
    <source>
        <dbReference type="Pfam" id="PF19292"/>
    </source>
</evidence>
<feature type="region of interest" description="Disordered" evidence="8">
    <location>
        <begin position="1"/>
        <end position="35"/>
    </location>
</feature>
<dbReference type="GO" id="GO:0005977">
    <property type="term" value="P:glycogen metabolic process"/>
    <property type="evidence" value="ECO:0007669"/>
    <property type="project" value="UniProtKB-UniPathway"/>
</dbReference>
<keyword evidence="6 7" id="KW-0119">Carbohydrate metabolism</keyword>
<keyword evidence="7" id="KW-0636">Prenylation</keyword>
<keyword evidence="12" id="KW-1185">Reference proteome</keyword>
<gene>
    <name evidence="11" type="primary">PHKB</name>
    <name evidence="11" type="ORF">BLAG_LOCUS21584</name>
</gene>
<evidence type="ECO:0000256" key="2">
    <source>
        <dbReference type="ARBA" id="ARBA00005131"/>
    </source>
</evidence>
<evidence type="ECO:0000256" key="8">
    <source>
        <dbReference type="SAM" id="MobiDB-lite"/>
    </source>
</evidence>
<evidence type="ECO:0000256" key="5">
    <source>
        <dbReference type="ARBA" id="ARBA00022860"/>
    </source>
</evidence>
<evidence type="ECO:0000313" key="12">
    <source>
        <dbReference type="Proteomes" id="UP000838412"/>
    </source>
</evidence>
<dbReference type="InterPro" id="IPR045583">
    <property type="entry name" value="KPBA/B_C"/>
</dbReference>
<keyword evidence="7" id="KW-0472">Membrane</keyword>
<dbReference type="InterPro" id="IPR008734">
    <property type="entry name" value="PHK_A/B_su"/>
</dbReference>
<comment type="subcellular location">
    <subcellularLocation>
        <location evidence="7">Cell membrane</location>
        <topology evidence="7">Lipid-anchor</topology>
        <orientation evidence="7">Cytoplasmic side</orientation>
    </subcellularLocation>
</comment>
<feature type="compositionally biased region" description="Pro residues" evidence="8">
    <location>
        <begin position="22"/>
        <end position="35"/>
    </location>
</feature>
<organism evidence="11 12">
    <name type="scientific">Branchiostoma lanceolatum</name>
    <name type="common">Common lancelet</name>
    <name type="synonym">Amphioxus lanceolatum</name>
    <dbReference type="NCBI Taxonomy" id="7740"/>
    <lineage>
        <taxon>Eukaryota</taxon>
        <taxon>Metazoa</taxon>
        <taxon>Chordata</taxon>
        <taxon>Cephalochordata</taxon>
        <taxon>Leptocardii</taxon>
        <taxon>Amphioxiformes</taxon>
        <taxon>Branchiostomatidae</taxon>
        <taxon>Branchiostoma</taxon>
    </lineage>
</organism>
<dbReference type="Proteomes" id="UP000838412">
    <property type="component" value="Chromosome 7"/>
</dbReference>
<dbReference type="Gene3D" id="1.50.10.10">
    <property type="match status" value="1"/>
</dbReference>
<dbReference type="GO" id="GO:0005516">
    <property type="term" value="F:calmodulin binding"/>
    <property type="evidence" value="ECO:0007669"/>
    <property type="project" value="UniProtKB-KW"/>
</dbReference>
<dbReference type="GO" id="GO:0005886">
    <property type="term" value="C:plasma membrane"/>
    <property type="evidence" value="ECO:0007669"/>
    <property type="project" value="UniProtKB-SubCell"/>
</dbReference>
<evidence type="ECO:0000256" key="7">
    <source>
        <dbReference type="RuleBase" id="RU364123"/>
    </source>
</evidence>
<dbReference type="UniPathway" id="UPA00163"/>
<keyword evidence="4 7" id="KW-0321">Glycogen metabolism</keyword>
<dbReference type="GO" id="GO:0005964">
    <property type="term" value="C:phosphorylase kinase complex"/>
    <property type="evidence" value="ECO:0007669"/>
    <property type="project" value="TreeGrafter"/>
</dbReference>
<comment type="pathway">
    <text evidence="2 7">Glycan biosynthesis; glycogen metabolism.</text>
</comment>
<dbReference type="EMBL" id="OV696692">
    <property type="protein sequence ID" value="CAH1268761.1"/>
    <property type="molecule type" value="Genomic_DNA"/>
</dbReference>
<reference evidence="11" key="1">
    <citation type="submission" date="2022-01" db="EMBL/GenBank/DDBJ databases">
        <authorList>
            <person name="Braso-Vives M."/>
        </authorList>
    </citation>
    <scope>NUCLEOTIDE SEQUENCE</scope>
</reference>
<comment type="function">
    <text evidence="1">Phosphorylase b kinase catalyzes the phosphorylation of serine in certain substrates, including troponin I. The alpha chain may bind calmodulin.</text>
</comment>
<name>A0A8K0A7B4_BRALA</name>
<dbReference type="OrthoDB" id="5971574at2759"/>
<dbReference type="Pfam" id="PF00723">
    <property type="entry name" value="Glyco_hydro_15"/>
    <property type="match status" value="1"/>
</dbReference>
<dbReference type="InterPro" id="IPR008928">
    <property type="entry name" value="6-hairpin_glycosidase_sf"/>
</dbReference>
<keyword evidence="7" id="KW-0449">Lipoprotein</keyword>
<proteinExistence type="inferred from homology"/>
<evidence type="ECO:0000256" key="3">
    <source>
        <dbReference type="ARBA" id="ARBA00007128"/>
    </source>
</evidence>
<keyword evidence="7" id="KW-1003">Cell membrane</keyword>
<protein>
    <recommendedName>
        <fullName evidence="7">Phosphorylase b kinase regulatory subunit</fullName>
    </recommendedName>
</protein>
<keyword evidence="5 7" id="KW-0112">Calmodulin-binding</keyword>
<evidence type="ECO:0000256" key="6">
    <source>
        <dbReference type="ARBA" id="ARBA00023277"/>
    </source>
</evidence>